<comment type="similarity">
    <text evidence="1">Belongs to the ABC transporter superfamily.</text>
</comment>
<dbReference type="InterPro" id="IPR003593">
    <property type="entry name" value="AAA+_ATPase"/>
</dbReference>
<organism evidence="6">
    <name type="scientific">metagenome</name>
    <dbReference type="NCBI Taxonomy" id="256318"/>
    <lineage>
        <taxon>unclassified sequences</taxon>
        <taxon>metagenomes</taxon>
    </lineage>
</organism>
<feature type="domain" description="ABC transporter" evidence="5">
    <location>
        <begin position="10"/>
        <end position="238"/>
    </location>
</feature>
<dbReference type="GO" id="GO:0016887">
    <property type="term" value="F:ATP hydrolysis activity"/>
    <property type="evidence" value="ECO:0007669"/>
    <property type="project" value="InterPro"/>
</dbReference>
<dbReference type="Gene3D" id="3.40.50.300">
    <property type="entry name" value="P-loop containing nucleotide triphosphate hydrolases"/>
    <property type="match status" value="1"/>
</dbReference>
<dbReference type="GO" id="GO:0005524">
    <property type="term" value="F:ATP binding"/>
    <property type="evidence" value="ECO:0007669"/>
    <property type="project" value="UniProtKB-KW"/>
</dbReference>
<accession>A0A2P2CFN3</accession>
<keyword evidence="4" id="KW-0067">ATP-binding</keyword>
<proteinExistence type="inferred from homology"/>
<evidence type="ECO:0000256" key="2">
    <source>
        <dbReference type="ARBA" id="ARBA00022448"/>
    </source>
</evidence>
<dbReference type="SMART" id="SM00382">
    <property type="entry name" value="AAA"/>
    <property type="match status" value="1"/>
</dbReference>
<evidence type="ECO:0000256" key="3">
    <source>
        <dbReference type="ARBA" id="ARBA00022741"/>
    </source>
</evidence>
<reference evidence="6" key="1">
    <citation type="submission" date="2015-08" db="EMBL/GenBank/DDBJ databases">
        <authorList>
            <person name="Babu N.S."/>
            <person name="Beckwith C.J."/>
            <person name="Beseler K.G."/>
            <person name="Brison A."/>
            <person name="Carone J.V."/>
            <person name="Caskin T.P."/>
            <person name="Diamond M."/>
            <person name="Durham M.E."/>
            <person name="Foxe J.M."/>
            <person name="Go M."/>
            <person name="Henderson B.A."/>
            <person name="Jones I.B."/>
            <person name="McGettigan J.A."/>
            <person name="Micheletti S.J."/>
            <person name="Nasrallah M.E."/>
            <person name="Ortiz D."/>
            <person name="Piller C.R."/>
            <person name="Privatt S.R."/>
            <person name="Schneider S.L."/>
            <person name="Sharp S."/>
            <person name="Smith T.C."/>
            <person name="Stanton J.D."/>
            <person name="Ullery H.E."/>
            <person name="Wilson R.J."/>
            <person name="Serrano M.G."/>
            <person name="Buck G."/>
            <person name="Lee V."/>
            <person name="Wang Y."/>
            <person name="Carvalho R."/>
            <person name="Voegtly L."/>
            <person name="Shi R."/>
            <person name="Duckworth R."/>
            <person name="Johnson A."/>
            <person name="Loviza R."/>
            <person name="Walstead R."/>
            <person name="Shah Z."/>
            <person name="Kiflezghi M."/>
            <person name="Wade K."/>
            <person name="Ball S.L."/>
            <person name="Bradley K.W."/>
            <person name="Asai D.J."/>
            <person name="Bowman C.A."/>
            <person name="Russell D.A."/>
            <person name="Pope W.H."/>
            <person name="Jacobs-Sera D."/>
            <person name="Hendrix R.W."/>
            <person name="Hatfull G.F."/>
        </authorList>
    </citation>
    <scope>NUCLEOTIDE SEQUENCE</scope>
</reference>
<dbReference type="InterPro" id="IPR027417">
    <property type="entry name" value="P-loop_NTPase"/>
</dbReference>
<keyword evidence="3" id="KW-0547">Nucleotide-binding</keyword>
<dbReference type="PROSITE" id="PS50893">
    <property type="entry name" value="ABC_TRANSPORTER_2"/>
    <property type="match status" value="1"/>
</dbReference>
<evidence type="ECO:0000256" key="1">
    <source>
        <dbReference type="ARBA" id="ARBA00005417"/>
    </source>
</evidence>
<keyword evidence="2" id="KW-0813">Transport</keyword>
<dbReference type="AlphaFoldDB" id="A0A2P2CFN3"/>
<dbReference type="SUPFAM" id="SSF52540">
    <property type="entry name" value="P-loop containing nucleoside triphosphate hydrolases"/>
    <property type="match status" value="1"/>
</dbReference>
<dbReference type="Pfam" id="PF00005">
    <property type="entry name" value="ABC_tran"/>
    <property type="match status" value="1"/>
</dbReference>
<dbReference type="PANTHER" id="PTHR43335:SF2">
    <property type="entry name" value="ABC TRANSPORTER, ATP-BINDING PROTEIN"/>
    <property type="match status" value="1"/>
</dbReference>
<sequence>MGPQLIDQIARAEELGHSYGHHDVFDGVSFELRRGVTGLIGVNGAGKSTLLNIMSTALRPSRGAFSLFGVDPVARPGAVRKRIGFMPQSLQLPGHLRVGDFLAYMAWMRGIPRGLRAEAIRLALVDADLTPLAQHRIRQLSGGMHRRLLLAQALLGHPELLVLDEPTAGLDPEQRLRLRALVGGLAWAEAVVVSSHLMEDLTPIADRVLMLDDQRLAFDGTVEELRDVGSLVVDLPGGISVYEAAFMALRSTDRSP</sequence>
<evidence type="ECO:0000313" key="6">
    <source>
        <dbReference type="EMBL" id="CUR60820.1"/>
    </source>
</evidence>
<dbReference type="EMBL" id="CZKA01000085">
    <property type="protein sequence ID" value="CUR60820.1"/>
    <property type="molecule type" value="Genomic_DNA"/>
</dbReference>
<dbReference type="PANTHER" id="PTHR43335">
    <property type="entry name" value="ABC TRANSPORTER, ATP-BINDING PROTEIN"/>
    <property type="match status" value="1"/>
</dbReference>
<gene>
    <name evidence="6" type="ORF">NOCA290006</name>
</gene>
<dbReference type="InterPro" id="IPR003439">
    <property type="entry name" value="ABC_transporter-like_ATP-bd"/>
</dbReference>
<evidence type="ECO:0000259" key="5">
    <source>
        <dbReference type="PROSITE" id="PS50893"/>
    </source>
</evidence>
<evidence type="ECO:0000256" key="4">
    <source>
        <dbReference type="ARBA" id="ARBA00022840"/>
    </source>
</evidence>
<protein>
    <recommendedName>
        <fullName evidence="5">ABC transporter domain-containing protein</fullName>
    </recommendedName>
</protein>
<name>A0A2P2CFN3_9ZZZZ</name>